<dbReference type="EMBL" id="JADFTS010000003">
    <property type="protein sequence ID" value="KAF9617295.1"/>
    <property type="molecule type" value="Genomic_DNA"/>
</dbReference>
<feature type="domain" description="CHCH" evidence="2">
    <location>
        <begin position="37"/>
        <end position="68"/>
    </location>
</feature>
<sequence length="69" mass="8256">NYSSKEKGGYITYKYSSHFLKKEYSHYTTCMNVTWLEKKEHVSCLKTSGHNAEKCRRFSKMYLECRMAN</sequence>
<keyword evidence="1" id="KW-1015">Disulfide bond</keyword>
<dbReference type="PANTHER" id="PTHR47565">
    <property type="entry name" value="CYTOCHROME C OXIDASE 19-1"/>
    <property type="match status" value="1"/>
</dbReference>
<reference evidence="3 4" key="1">
    <citation type="submission" date="2020-10" db="EMBL/GenBank/DDBJ databases">
        <title>The Coptis chinensis genome and diversification of protoberbering-type alkaloids.</title>
        <authorList>
            <person name="Wang B."/>
            <person name="Shu S."/>
            <person name="Song C."/>
            <person name="Liu Y."/>
        </authorList>
    </citation>
    <scope>NUCLEOTIDE SEQUENCE [LARGE SCALE GENOMIC DNA]</scope>
    <source>
        <strain evidence="3">HL-2020</strain>
        <tissue evidence="3">Leaf</tissue>
    </source>
</reference>
<comment type="caution">
    <text evidence="3">The sequence shown here is derived from an EMBL/GenBank/DDBJ whole genome shotgun (WGS) entry which is preliminary data.</text>
</comment>
<dbReference type="Proteomes" id="UP000631114">
    <property type="component" value="Unassembled WGS sequence"/>
</dbReference>
<evidence type="ECO:0000313" key="4">
    <source>
        <dbReference type="Proteomes" id="UP000631114"/>
    </source>
</evidence>
<evidence type="ECO:0000256" key="1">
    <source>
        <dbReference type="ARBA" id="ARBA00023157"/>
    </source>
</evidence>
<organism evidence="3 4">
    <name type="scientific">Coptis chinensis</name>
    <dbReference type="NCBI Taxonomy" id="261450"/>
    <lineage>
        <taxon>Eukaryota</taxon>
        <taxon>Viridiplantae</taxon>
        <taxon>Streptophyta</taxon>
        <taxon>Embryophyta</taxon>
        <taxon>Tracheophyta</taxon>
        <taxon>Spermatophyta</taxon>
        <taxon>Magnoliopsida</taxon>
        <taxon>Ranunculales</taxon>
        <taxon>Ranunculaceae</taxon>
        <taxon>Coptidoideae</taxon>
        <taxon>Coptis</taxon>
    </lineage>
</organism>
<gene>
    <name evidence="3" type="ORF">IFM89_035239</name>
</gene>
<proteinExistence type="predicted"/>
<dbReference type="AlphaFoldDB" id="A0A835IG27"/>
<feature type="non-terminal residue" evidence="3">
    <location>
        <position position="1"/>
    </location>
</feature>
<accession>A0A835IG27</accession>
<protein>
    <recommendedName>
        <fullName evidence="2">CHCH domain-containing protein</fullName>
    </recommendedName>
</protein>
<keyword evidence="4" id="KW-1185">Reference proteome</keyword>
<evidence type="ECO:0000313" key="3">
    <source>
        <dbReference type="EMBL" id="KAF9617295.1"/>
    </source>
</evidence>
<dbReference type="PANTHER" id="PTHR47565:SF2">
    <property type="entry name" value="CYTOCHROME C OXIDASE 19-1"/>
    <property type="match status" value="1"/>
</dbReference>
<dbReference type="Pfam" id="PF06747">
    <property type="entry name" value="CHCH"/>
    <property type="match status" value="1"/>
</dbReference>
<dbReference type="InterPro" id="IPR010625">
    <property type="entry name" value="CHCH"/>
</dbReference>
<dbReference type="OrthoDB" id="268594at2759"/>
<name>A0A835IG27_9MAGN</name>
<evidence type="ECO:0000259" key="2">
    <source>
        <dbReference type="Pfam" id="PF06747"/>
    </source>
</evidence>